<dbReference type="CDD" id="cd14498">
    <property type="entry name" value="DSP"/>
    <property type="match status" value="1"/>
</dbReference>
<dbReference type="PROSITE" id="PS00383">
    <property type="entry name" value="TYR_PHOSPHATASE_1"/>
    <property type="match status" value="1"/>
</dbReference>
<dbReference type="Pfam" id="PF00782">
    <property type="entry name" value="DSPc"/>
    <property type="match status" value="1"/>
</dbReference>
<dbReference type="InterPro" id="IPR029021">
    <property type="entry name" value="Prot-tyrosine_phosphatase-like"/>
</dbReference>
<dbReference type="Proteomes" id="UP000240325">
    <property type="component" value="Segment"/>
</dbReference>
<keyword evidence="7" id="KW-1185">Reference proteome</keyword>
<dbReference type="InterPro" id="IPR020422">
    <property type="entry name" value="TYR_PHOSPHATASE_DUAL_dom"/>
</dbReference>
<evidence type="ECO:0000256" key="3">
    <source>
        <dbReference type="SAM" id="Phobius"/>
    </source>
</evidence>
<dbReference type="SUPFAM" id="SSF52799">
    <property type="entry name" value="(Phosphotyrosine protein) phosphatases II"/>
    <property type="match status" value="1"/>
</dbReference>
<keyword evidence="3" id="KW-1133">Transmembrane helix</keyword>
<feature type="domain" description="Tyrosine specific protein phosphatases" evidence="5">
    <location>
        <begin position="106"/>
        <end position="163"/>
    </location>
</feature>
<protein>
    <submittedName>
        <fullName evidence="6">Dual specificity serine/threonine and tyrosine phosphatase</fullName>
    </submittedName>
</protein>
<keyword evidence="3" id="KW-0812">Transmembrane</keyword>
<dbReference type="Gene3D" id="3.90.190.10">
    <property type="entry name" value="Protein tyrosine phosphatase superfamily"/>
    <property type="match status" value="1"/>
</dbReference>
<dbReference type="PANTHER" id="PTHR10159:SF519">
    <property type="entry name" value="DUAL SPECIFICITY PROTEIN PHOSPHATASE MPK3"/>
    <property type="match status" value="1"/>
</dbReference>
<dbReference type="InterPro" id="IPR016130">
    <property type="entry name" value="Tyr_Pase_AS"/>
</dbReference>
<sequence length="186" mass="22178">MKLKFDIITIAIVIIIVIIIIYIAITYINNYNKRDIVSQITQHIFLSSYNIANNYDILEKYNIKYILTIMSDKNCIDPFYKKMNYFDNIKYMRINKSDIFYENILESFDDAYKFIDEAVTNNQNILVHCYAGISRSPTIVASYLMKKFCISRDEALNIIKQKRNIIKPNFGFMKQLEKYQKNMRCF</sequence>
<keyword evidence="2" id="KW-0904">Protein phosphatase</keyword>
<evidence type="ECO:0000313" key="7">
    <source>
        <dbReference type="Proteomes" id="UP000240325"/>
    </source>
</evidence>
<evidence type="ECO:0000259" key="5">
    <source>
        <dbReference type="PROSITE" id="PS50056"/>
    </source>
</evidence>
<evidence type="ECO:0000256" key="1">
    <source>
        <dbReference type="ARBA" id="ARBA00022801"/>
    </source>
</evidence>
<keyword evidence="1" id="KW-0378">Hydrolase</keyword>
<dbReference type="GO" id="GO:0004721">
    <property type="term" value="F:phosphoprotein phosphatase activity"/>
    <property type="evidence" value="ECO:0007669"/>
    <property type="project" value="UniProtKB-KW"/>
</dbReference>
<dbReference type="PANTHER" id="PTHR10159">
    <property type="entry name" value="DUAL SPECIFICITY PROTEIN PHOSPHATASE"/>
    <property type="match status" value="1"/>
</dbReference>
<dbReference type="InterPro" id="IPR000340">
    <property type="entry name" value="Dual-sp_phosphatase_cat-dom"/>
</dbReference>
<proteinExistence type="predicted"/>
<feature type="domain" description="Tyrosine-protein phosphatase" evidence="4">
    <location>
        <begin position="35"/>
        <end position="185"/>
    </location>
</feature>
<evidence type="ECO:0000313" key="6">
    <source>
        <dbReference type="EMBL" id="ATZ80284.1"/>
    </source>
</evidence>
<organism evidence="6">
    <name type="scientific">Bodo saltans virus</name>
    <dbReference type="NCBI Taxonomy" id="2024608"/>
    <lineage>
        <taxon>Viruses</taxon>
        <taxon>Varidnaviria</taxon>
        <taxon>Bamfordvirae</taxon>
        <taxon>Nucleocytoviricota</taxon>
        <taxon>Megaviricetes</taxon>
        <taxon>Imitervirales</taxon>
        <taxon>Mimiviridae</taxon>
        <taxon>Klosneuvirinae</taxon>
        <taxon>Theiavirus</taxon>
        <taxon>Theiavirus salishense</taxon>
    </lineage>
</organism>
<dbReference type="PROSITE" id="PS50054">
    <property type="entry name" value="TYR_PHOSPHATASE_DUAL"/>
    <property type="match status" value="1"/>
</dbReference>
<gene>
    <name evidence="6" type="ORF">BMW23_0226</name>
</gene>
<accession>A0A2H4UTU2</accession>
<keyword evidence="3" id="KW-0472">Membrane</keyword>
<name>A0A2H4UTU2_9VIRU</name>
<dbReference type="PROSITE" id="PS50056">
    <property type="entry name" value="TYR_PHOSPHATASE_2"/>
    <property type="match status" value="1"/>
</dbReference>
<feature type="transmembrane region" description="Helical" evidence="3">
    <location>
        <begin position="7"/>
        <end position="28"/>
    </location>
</feature>
<dbReference type="InterPro" id="IPR000387">
    <property type="entry name" value="Tyr_Pase_dom"/>
</dbReference>
<evidence type="ECO:0000259" key="4">
    <source>
        <dbReference type="PROSITE" id="PS50054"/>
    </source>
</evidence>
<dbReference type="EMBL" id="MF782455">
    <property type="protein sequence ID" value="ATZ80284.1"/>
    <property type="molecule type" value="Genomic_DNA"/>
</dbReference>
<reference evidence="6" key="1">
    <citation type="journal article" date="2017" name="Elife">
        <title>The kinetoplastid-infecting Bodo saltans virus (BsV), a window into the most abundant giant viruses in the sea.</title>
        <authorList>
            <person name="Deeg C.M."/>
            <person name="Chow C.-E.T."/>
            <person name="Suttle C.A."/>
        </authorList>
    </citation>
    <scope>NUCLEOTIDE SEQUENCE</scope>
    <source>
        <strain evidence="6">NG1</strain>
    </source>
</reference>
<evidence type="ECO:0000256" key="2">
    <source>
        <dbReference type="ARBA" id="ARBA00022912"/>
    </source>
</evidence>
<dbReference type="SMART" id="SM00195">
    <property type="entry name" value="DSPc"/>
    <property type="match status" value="1"/>
</dbReference>